<dbReference type="PANTHER" id="PTHR43624:SF2">
    <property type="entry name" value="ELECTRON TRANSFER FLAVOPROTEIN-QUINONE OXIDOREDUCTASE YDIS-RELATED"/>
    <property type="match status" value="1"/>
</dbReference>
<dbReference type="SUPFAM" id="SSF51905">
    <property type="entry name" value="FAD/NAD(P)-binding domain"/>
    <property type="match status" value="1"/>
</dbReference>
<dbReference type="GO" id="GO:0016491">
    <property type="term" value="F:oxidoreductase activity"/>
    <property type="evidence" value="ECO:0007669"/>
    <property type="project" value="UniProtKB-KW"/>
</dbReference>
<keyword evidence="6" id="KW-1185">Reference proteome</keyword>
<keyword evidence="2" id="KW-0285">Flavoprotein</keyword>
<dbReference type="GeneID" id="66162901"/>
<keyword evidence="4" id="KW-0560">Oxidoreductase</keyword>
<dbReference type="PANTHER" id="PTHR43624">
    <property type="entry name" value="ELECTRON TRANSFER FLAVOPROTEIN-QUINONE OXIDOREDUCTASE YDIS-RELATED"/>
    <property type="match status" value="1"/>
</dbReference>
<organism evidence="5 6">
    <name type="scientific">Stygiolobus caldivivus</name>
    <dbReference type="NCBI Taxonomy" id="2824673"/>
    <lineage>
        <taxon>Archaea</taxon>
        <taxon>Thermoproteota</taxon>
        <taxon>Thermoprotei</taxon>
        <taxon>Sulfolobales</taxon>
        <taxon>Sulfolobaceae</taxon>
        <taxon>Stygiolobus</taxon>
    </lineage>
</organism>
<dbReference type="PRINTS" id="PR00411">
    <property type="entry name" value="PNDRDTASEI"/>
</dbReference>
<evidence type="ECO:0000256" key="1">
    <source>
        <dbReference type="ARBA" id="ARBA00001974"/>
    </source>
</evidence>
<dbReference type="InterPro" id="IPR036188">
    <property type="entry name" value="FAD/NAD-bd_sf"/>
</dbReference>
<dbReference type="RefSeq" id="WP_221289901.1">
    <property type="nucleotide sequence ID" value="NZ_AP024597.1"/>
</dbReference>
<protein>
    <submittedName>
        <fullName evidence="5">FAD-dependent oxidoreductase</fullName>
    </submittedName>
</protein>
<comment type="cofactor">
    <cofactor evidence="1">
        <name>FAD</name>
        <dbReference type="ChEBI" id="CHEBI:57692"/>
    </cofactor>
</comment>
<accession>A0A8D5ZHN7</accession>
<dbReference type="Proteomes" id="UP000825123">
    <property type="component" value="Chromosome"/>
</dbReference>
<evidence type="ECO:0000313" key="5">
    <source>
        <dbReference type="EMBL" id="BCU69869.1"/>
    </source>
</evidence>
<dbReference type="EMBL" id="AP024597">
    <property type="protein sequence ID" value="BCU69869.1"/>
    <property type="molecule type" value="Genomic_DNA"/>
</dbReference>
<dbReference type="SUPFAM" id="SSF54373">
    <property type="entry name" value="FAD-linked reductases, C-terminal domain"/>
    <property type="match status" value="1"/>
</dbReference>
<evidence type="ECO:0000256" key="2">
    <source>
        <dbReference type="ARBA" id="ARBA00022630"/>
    </source>
</evidence>
<name>A0A8D5ZHN7_9CREN</name>
<evidence type="ECO:0000256" key="3">
    <source>
        <dbReference type="ARBA" id="ARBA00022827"/>
    </source>
</evidence>
<gene>
    <name evidence="5" type="ORF">KN1_11660</name>
</gene>
<evidence type="ECO:0000313" key="6">
    <source>
        <dbReference type="Proteomes" id="UP000825123"/>
    </source>
</evidence>
<dbReference type="AlphaFoldDB" id="A0A8D5ZHN7"/>
<keyword evidence="3" id="KW-0274">FAD</keyword>
<dbReference type="Gene3D" id="3.50.50.60">
    <property type="entry name" value="FAD/NAD(P)-binding domain"/>
    <property type="match status" value="1"/>
</dbReference>
<reference evidence="5 6" key="1">
    <citation type="submission" date="2021-04" db="EMBL/GenBank/DDBJ databases">
        <title>Complete genome sequence of Stygiolobus sp. KN-1.</title>
        <authorList>
            <person name="Nakamura K."/>
            <person name="Sakai H."/>
            <person name="Kurosawa N."/>
        </authorList>
    </citation>
    <scope>NUCLEOTIDE SEQUENCE [LARGE SCALE GENOMIC DNA]</scope>
    <source>
        <strain evidence="5 6">KN-1</strain>
    </source>
</reference>
<sequence>MKFDVVVVGAGCSGSVAALNSAKKGYKTLLVERGPEPGSKNVSGAMIRESDISRFVDIDGLPFEKVVKSVKLVFSTKANSVELRIRPRDKLYTVSRLKFDKWLAQKAEQAGALLVTKTTVTGVEGNKVITERGGVEADYVILSEGANALLSMSLGMRRELKPEEAVLGLKEVYSMTRDEVNKRFGLQGDDGEAWRVISDNPIPFAGFVYTYKDSVSLGVGVPLSNVKGLKPYEVLDSFRSSLSELVKGSSLREYSAKVIPENGFPSFKACNQRVYVTGDAIGLVDPLTFNGIGPAIASGYLASENLGQCEGYERALLQEEEVSRIVRSRTLVKELLKEENFKFYVNLIVDLFEGWSSGDLSKLKYYKSNLWAMLRHLTLGLGVVG</sequence>
<evidence type="ECO:0000256" key="4">
    <source>
        <dbReference type="ARBA" id="ARBA00023002"/>
    </source>
</evidence>
<dbReference type="InterPro" id="IPR039651">
    <property type="entry name" value="FixC-like"/>
</dbReference>
<dbReference type="KEGG" id="csty:KN1_11660"/>
<proteinExistence type="predicted"/>
<dbReference type="Pfam" id="PF12831">
    <property type="entry name" value="FAD_oxidored"/>
    <property type="match status" value="1"/>
</dbReference>